<evidence type="ECO:0000313" key="7">
    <source>
        <dbReference type="Proteomes" id="UP000248917"/>
    </source>
</evidence>
<dbReference type="PRINTS" id="PR00505">
    <property type="entry name" value="D12N6MTFRASE"/>
</dbReference>
<dbReference type="InterPro" id="IPR002052">
    <property type="entry name" value="DNA_methylase_N6_adenine_CS"/>
</dbReference>
<comment type="caution">
    <text evidence="6">The sequence shown here is derived from an EMBL/GenBank/DDBJ whole genome shotgun (WGS) entry which is preliminary data.</text>
</comment>
<dbReference type="Pfam" id="PF02086">
    <property type="entry name" value="MethyltransfD12"/>
    <property type="match status" value="1"/>
</dbReference>
<dbReference type="AlphaFoldDB" id="A0A326RR86"/>
<dbReference type="RefSeq" id="WP_220084331.1">
    <property type="nucleotide sequence ID" value="NZ_QKTX01000005.1"/>
</dbReference>
<dbReference type="GO" id="GO:0009007">
    <property type="term" value="F:site-specific DNA-methyltransferase (adenine-specific) activity"/>
    <property type="evidence" value="ECO:0007669"/>
    <property type="project" value="UniProtKB-EC"/>
</dbReference>
<proteinExistence type="predicted"/>
<dbReference type="Proteomes" id="UP000248917">
    <property type="component" value="Unassembled WGS sequence"/>
</dbReference>
<protein>
    <recommendedName>
        <fullName evidence="1">site-specific DNA-methyltransferase (adenine-specific)</fullName>
        <ecNumber evidence="1">2.1.1.72</ecNumber>
    </recommendedName>
</protein>
<reference evidence="6 7" key="1">
    <citation type="submission" date="2018-06" db="EMBL/GenBank/DDBJ databases">
        <title>Genomic Encyclopedia of Archaeal and Bacterial Type Strains, Phase II (KMG-II): from individual species to whole genera.</title>
        <authorList>
            <person name="Goeker M."/>
        </authorList>
    </citation>
    <scope>NUCLEOTIDE SEQUENCE [LARGE SCALE GENOMIC DNA]</scope>
    <source>
        <strain evidence="6 7">T4</strain>
    </source>
</reference>
<evidence type="ECO:0000256" key="3">
    <source>
        <dbReference type="ARBA" id="ARBA00022679"/>
    </source>
</evidence>
<evidence type="ECO:0000256" key="2">
    <source>
        <dbReference type="ARBA" id="ARBA00022603"/>
    </source>
</evidence>
<dbReference type="EMBL" id="QKTX01000005">
    <property type="protein sequence ID" value="PZV84009.1"/>
    <property type="molecule type" value="Genomic_DNA"/>
</dbReference>
<keyword evidence="2 6" id="KW-0489">Methyltransferase</keyword>
<evidence type="ECO:0000256" key="1">
    <source>
        <dbReference type="ARBA" id="ARBA00011900"/>
    </source>
</evidence>
<dbReference type="EC" id="2.1.1.72" evidence="1"/>
<sequence>MQLLIPDIELPPKSQGKFENYPRMRYMGGKQKLLPWIQDTLKNYEFETVLDGFSGSGAVSYLFKTMNKTVYSNDFLKFSSLISKATIENNNEILDENDLQTLLDTSKKHDNFIKLKFKNIFFSEKDLDFLDRISENIKYLKTENKKALAYTALFRSCLKKQPRGVFTISGNLDKYNDGRRDLTIDISEHFIEQVAVYNKSIFDNKKLNLSFNQDIFLFNESQFKIDLVYLDPPYVPNSDDNCYIKRYHFLEGLSSYWVGEKILESTKVKKIEKKYTPFSYRKTAVEAFDKIFKKFSNSIIALSYSSNAYPELENLTILLSKYKHEVKVFEKPYKYHFGNHSGAKRKSVNEYLIIGI</sequence>
<dbReference type="InterPro" id="IPR012327">
    <property type="entry name" value="MeTrfase_D12"/>
</dbReference>
<name>A0A326RR86_9BACT</name>
<dbReference type="GO" id="GO:0003676">
    <property type="term" value="F:nucleic acid binding"/>
    <property type="evidence" value="ECO:0007669"/>
    <property type="project" value="InterPro"/>
</dbReference>
<keyword evidence="4" id="KW-0949">S-adenosyl-L-methionine</keyword>
<dbReference type="Gene3D" id="3.40.50.150">
    <property type="entry name" value="Vaccinia Virus protein VP39"/>
    <property type="match status" value="1"/>
</dbReference>
<accession>A0A326RR86</accession>
<dbReference type="GO" id="GO:0032259">
    <property type="term" value="P:methylation"/>
    <property type="evidence" value="ECO:0007669"/>
    <property type="project" value="UniProtKB-KW"/>
</dbReference>
<dbReference type="SUPFAM" id="SSF53335">
    <property type="entry name" value="S-adenosyl-L-methionine-dependent methyltransferases"/>
    <property type="match status" value="1"/>
</dbReference>
<keyword evidence="7" id="KW-1185">Reference proteome</keyword>
<organism evidence="6 7">
    <name type="scientific">Algoriphagus aquaeductus</name>
    <dbReference type="NCBI Taxonomy" id="475299"/>
    <lineage>
        <taxon>Bacteria</taxon>
        <taxon>Pseudomonadati</taxon>
        <taxon>Bacteroidota</taxon>
        <taxon>Cytophagia</taxon>
        <taxon>Cytophagales</taxon>
        <taxon>Cyclobacteriaceae</taxon>
        <taxon>Algoriphagus</taxon>
    </lineage>
</organism>
<keyword evidence="3 6" id="KW-0808">Transferase</keyword>
<comment type="catalytic activity">
    <reaction evidence="5">
        <text>a 2'-deoxyadenosine in DNA + S-adenosyl-L-methionine = an N(6)-methyl-2'-deoxyadenosine in DNA + S-adenosyl-L-homocysteine + H(+)</text>
        <dbReference type="Rhea" id="RHEA:15197"/>
        <dbReference type="Rhea" id="RHEA-COMP:12418"/>
        <dbReference type="Rhea" id="RHEA-COMP:12419"/>
        <dbReference type="ChEBI" id="CHEBI:15378"/>
        <dbReference type="ChEBI" id="CHEBI:57856"/>
        <dbReference type="ChEBI" id="CHEBI:59789"/>
        <dbReference type="ChEBI" id="CHEBI:90615"/>
        <dbReference type="ChEBI" id="CHEBI:90616"/>
        <dbReference type="EC" id="2.1.1.72"/>
    </reaction>
</comment>
<evidence type="ECO:0000256" key="4">
    <source>
        <dbReference type="ARBA" id="ARBA00022691"/>
    </source>
</evidence>
<evidence type="ECO:0000256" key="5">
    <source>
        <dbReference type="ARBA" id="ARBA00047942"/>
    </source>
</evidence>
<dbReference type="GO" id="GO:0009307">
    <property type="term" value="P:DNA restriction-modification system"/>
    <property type="evidence" value="ECO:0007669"/>
    <property type="project" value="InterPro"/>
</dbReference>
<gene>
    <name evidence="6" type="ORF">CLV31_105236</name>
</gene>
<dbReference type="PROSITE" id="PS00092">
    <property type="entry name" value="N6_MTASE"/>
    <property type="match status" value="1"/>
</dbReference>
<evidence type="ECO:0000313" key="6">
    <source>
        <dbReference type="EMBL" id="PZV84009.1"/>
    </source>
</evidence>
<dbReference type="InterPro" id="IPR029063">
    <property type="entry name" value="SAM-dependent_MTases_sf"/>
</dbReference>